<feature type="transmembrane region" description="Helical" evidence="1">
    <location>
        <begin position="37"/>
        <end position="57"/>
    </location>
</feature>
<dbReference type="InterPro" id="IPR046594">
    <property type="entry name" value="DUF6652"/>
</dbReference>
<dbReference type="Pfam" id="PF20357">
    <property type="entry name" value="DUF6652"/>
    <property type="match status" value="1"/>
</dbReference>
<protein>
    <submittedName>
        <fullName evidence="2">Uncharacterized protein</fullName>
    </submittedName>
</protein>
<feature type="transmembrane region" description="Helical" evidence="1">
    <location>
        <begin position="107"/>
        <end position="133"/>
    </location>
</feature>
<comment type="caution">
    <text evidence="2">The sequence shown here is derived from an EMBL/GenBank/DDBJ whole genome shotgun (WGS) entry which is preliminary data.</text>
</comment>
<sequence>MKQVARFRKILPIILMIWPYVFFVHEYFEYKNAHNFFTVYVILTIGVYVLNIVNALTYPKDKVNDLAFYDMLIKFVHIPFFLLIFGIGLLLLFAMVVPALIFFSPLMILILAIIDYLLMITSSMYGISAVVRLEQSGRLEKGKGLIYLVLHLAFVVDFLSAVSLYRRVRRK</sequence>
<keyword evidence="1" id="KW-1133">Transmembrane helix</keyword>
<dbReference type="AlphaFoldDB" id="E7FT92"/>
<gene>
    <name evidence="2" type="ORF">HMPREF0542_12120</name>
</gene>
<feature type="transmembrane region" description="Helical" evidence="1">
    <location>
        <begin position="78"/>
        <end position="101"/>
    </location>
</feature>
<accession>E7FT92</accession>
<evidence type="ECO:0000256" key="1">
    <source>
        <dbReference type="SAM" id="Phobius"/>
    </source>
</evidence>
<proteinExistence type="predicted"/>
<organism evidence="2 3">
    <name type="scientific">Ligilactobacillus ruminis ATCC 25644</name>
    <dbReference type="NCBI Taxonomy" id="525362"/>
    <lineage>
        <taxon>Bacteria</taxon>
        <taxon>Bacillati</taxon>
        <taxon>Bacillota</taxon>
        <taxon>Bacilli</taxon>
        <taxon>Lactobacillales</taxon>
        <taxon>Lactobacillaceae</taxon>
        <taxon>Ligilactobacillus</taxon>
    </lineage>
</organism>
<evidence type="ECO:0000313" key="2">
    <source>
        <dbReference type="EMBL" id="EFZ33783.1"/>
    </source>
</evidence>
<reference evidence="2 3" key="1">
    <citation type="submission" date="2011-01" db="EMBL/GenBank/DDBJ databases">
        <authorList>
            <person name="Muzny D."/>
            <person name="Qin X."/>
            <person name="Buhay C."/>
            <person name="Dugan-Rocha S."/>
            <person name="Ding Y."/>
            <person name="Chen G."/>
            <person name="Hawes A."/>
            <person name="Holder M."/>
            <person name="Jhangiani S."/>
            <person name="Johnson A."/>
            <person name="Khan Z."/>
            <person name="Li Z."/>
            <person name="Liu W."/>
            <person name="Liu X."/>
            <person name="Perez L."/>
            <person name="Shen H."/>
            <person name="Wang Q."/>
            <person name="Watt J."/>
            <person name="Xi L."/>
            <person name="Xin Y."/>
            <person name="Zhou J."/>
            <person name="Deng J."/>
            <person name="Jiang H."/>
            <person name="Liu Y."/>
            <person name="Qu J."/>
            <person name="Song X.-Z."/>
            <person name="Zhang L."/>
            <person name="Villasana D."/>
            <person name="Johnson A."/>
            <person name="Liu J."/>
            <person name="Liyanage D."/>
            <person name="Lorensuhewa L."/>
            <person name="Robinson T."/>
            <person name="Song A."/>
            <person name="Song B.-B."/>
            <person name="Dinh H."/>
            <person name="Thornton R."/>
            <person name="Coyle M."/>
            <person name="Francisco L."/>
            <person name="Jackson L."/>
            <person name="Javaid M."/>
            <person name="Korchina V."/>
            <person name="Kovar C."/>
            <person name="Mata R."/>
            <person name="Mathew T."/>
            <person name="Ngo R."/>
            <person name="Nguyen L."/>
            <person name="Nguyen N."/>
            <person name="Okwuonu G."/>
            <person name="Ongeri F."/>
            <person name="Pham C."/>
            <person name="Simmons D."/>
            <person name="Wilczek-Boney K."/>
            <person name="Hale W."/>
            <person name="Jakkamsetti A."/>
            <person name="Pham P."/>
            <person name="Ruth R."/>
            <person name="San Lucas F."/>
            <person name="Warren J."/>
            <person name="Zhang J."/>
            <person name="Zhao Z."/>
            <person name="Zhou C."/>
            <person name="Zhu D."/>
            <person name="Lee S."/>
            <person name="Bess C."/>
            <person name="Blankenburg K."/>
            <person name="Forbes L."/>
            <person name="Fu Q."/>
            <person name="Gubbala S."/>
            <person name="Hirani K."/>
            <person name="Jayaseelan J.C."/>
            <person name="Lara F."/>
            <person name="Munidasa M."/>
            <person name="Palculict T."/>
            <person name="Patil S."/>
            <person name="Pu L.-L."/>
            <person name="Saada N."/>
            <person name="Tang L."/>
            <person name="Weissenberger G."/>
            <person name="Zhu Y."/>
            <person name="Hemphill L."/>
            <person name="Shang Y."/>
            <person name="Youmans B."/>
            <person name="Ayvaz T."/>
            <person name="Ross M."/>
            <person name="Santibanez J."/>
            <person name="Aqrawi P."/>
            <person name="Gross S."/>
            <person name="Joshi V."/>
            <person name="Fowler G."/>
            <person name="Nazareth L."/>
            <person name="Reid J."/>
            <person name="Worley K."/>
            <person name="Petrosino J."/>
            <person name="Highlander S."/>
            <person name="Gibbs R."/>
        </authorList>
    </citation>
    <scope>NUCLEOTIDE SEQUENCE [LARGE SCALE GENOMIC DNA]</scope>
    <source>
        <strain evidence="2 3">ATCC 25644</strain>
    </source>
</reference>
<feature type="transmembrane region" description="Helical" evidence="1">
    <location>
        <begin position="7"/>
        <end position="25"/>
    </location>
</feature>
<evidence type="ECO:0000313" key="3">
    <source>
        <dbReference type="Proteomes" id="UP000004099"/>
    </source>
</evidence>
<keyword evidence="1" id="KW-0472">Membrane</keyword>
<dbReference type="Proteomes" id="UP000004099">
    <property type="component" value="Unassembled WGS sequence"/>
</dbReference>
<dbReference type="HOGENOM" id="CLU_126583_1_0_9"/>
<dbReference type="EMBL" id="ACGS02000051">
    <property type="protein sequence ID" value="EFZ33783.1"/>
    <property type="molecule type" value="Genomic_DNA"/>
</dbReference>
<name>E7FT92_9LACO</name>
<keyword evidence="1" id="KW-0812">Transmembrane</keyword>
<feature type="transmembrane region" description="Helical" evidence="1">
    <location>
        <begin position="145"/>
        <end position="165"/>
    </location>
</feature>